<evidence type="ECO:0000256" key="1">
    <source>
        <dbReference type="SAM" id="SignalP"/>
    </source>
</evidence>
<evidence type="ECO:0000313" key="2">
    <source>
        <dbReference type="EMBL" id="KNZ53048.1"/>
    </source>
</evidence>
<feature type="chain" id="PRO_5005568108" evidence="1">
    <location>
        <begin position="20"/>
        <end position="215"/>
    </location>
</feature>
<evidence type="ECO:0000313" key="3">
    <source>
        <dbReference type="Proteomes" id="UP000037035"/>
    </source>
</evidence>
<reference evidence="2 3" key="1">
    <citation type="submission" date="2015-08" db="EMBL/GenBank/DDBJ databases">
        <title>Next Generation Sequencing and Analysis of the Genome of Puccinia sorghi L Schw, the Causal Agent of Maize Common Rust.</title>
        <authorList>
            <person name="Rochi L."/>
            <person name="Burguener G."/>
            <person name="Darino M."/>
            <person name="Turjanski A."/>
            <person name="Kreff E."/>
            <person name="Dieguez M.J."/>
            <person name="Sacco F."/>
        </authorList>
    </citation>
    <scope>NUCLEOTIDE SEQUENCE [LARGE SCALE GENOMIC DNA]</scope>
    <source>
        <strain evidence="2 3">RO10H11247</strain>
    </source>
</reference>
<protein>
    <submittedName>
        <fullName evidence="2">Uncharacterized protein</fullName>
    </submittedName>
</protein>
<dbReference type="AlphaFoldDB" id="A0A0L6UWY6"/>
<accession>A0A0L6UWY6</accession>
<feature type="signal peptide" evidence="1">
    <location>
        <begin position="1"/>
        <end position="19"/>
    </location>
</feature>
<dbReference type="Proteomes" id="UP000037035">
    <property type="component" value="Unassembled WGS sequence"/>
</dbReference>
<dbReference type="OrthoDB" id="2507096at2759"/>
<keyword evidence="3" id="KW-1185">Reference proteome</keyword>
<sequence length="215" mass="24952">MVLMWIGLIEGGLWQNTIAKPNPCQRLPHRGMQYDRQVPQALREKIPNQKFEQIECLQLNKHKKICKYHFVLVNCQTEYIGQVNSTSFFVQTTMKRGRVNTYYRMREFEKTKETTSVSSKDIVAALNLQHNCDEGKCPMKKTKTMQLERQDTSIKINQICHANLNKYILNAASCHAPEEHQRLGNMFFRQVGAREIAVGLETGLEIWEQACFPDS</sequence>
<name>A0A0L6UWY6_9BASI</name>
<gene>
    <name evidence="2" type="ORF">VP01_335g7</name>
</gene>
<organism evidence="2 3">
    <name type="scientific">Puccinia sorghi</name>
    <dbReference type="NCBI Taxonomy" id="27349"/>
    <lineage>
        <taxon>Eukaryota</taxon>
        <taxon>Fungi</taxon>
        <taxon>Dikarya</taxon>
        <taxon>Basidiomycota</taxon>
        <taxon>Pucciniomycotina</taxon>
        <taxon>Pucciniomycetes</taxon>
        <taxon>Pucciniales</taxon>
        <taxon>Pucciniaceae</taxon>
        <taxon>Puccinia</taxon>
    </lineage>
</organism>
<dbReference type="VEuPathDB" id="FungiDB:VP01_335g7"/>
<proteinExistence type="predicted"/>
<keyword evidence="1" id="KW-0732">Signal</keyword>
<dbReference type="EMBL" id="LAVV01008346">
    <property type="protein sequence ID" value="KNZ53048.1"/>
    <property type="molecule type" value="Genomic_DNA"/>
</dbReference>
<comment type="caution">
    <text evidence="2">The sequence shown here is derived from an EMBL/GenBank/DDBJ whole genome shotgun (WGS) entry which is preliminary data.</text>
</comment>